<feature type="compositionally biased region" description="Low complexity" evidence="1">
    <location>
        <begin position="71"/>
        <end position="85"/>
    </location>
</feature>
<dbReference type="OMA" id="YTYVHPD"/>
<protein>
    <submittedName>
        <fullName evidence="2">Uncharacterized protein</fullName>
    </submittedName>
</protein>
<feature type="compositionally biased region" description="Basic and acidic residues" evidence="1">
    <location>
        <begin position="351"/>
        <end position="363"/>
    </location>
</feature>
<feature type="region of interest" description="Disordered" evidence="1">
    <location>
        <begin position="71"/>
        <end position="141"/>
    </location>
</feature>
<feature type="compositionally biased region" description="Basic and acidic residues" evidence="1">
    <location>
        <begin position="87"/>
        <end position="96"/>
    </location>
</feature>
<proteinExistence type="predicted"/>
<sequence length="363" mass="41506">MCTTDCYTYVYPDGHKETIKKPALCPSSRHGQPCSQNIIFKHGTQSVSYGHPVAPPFVSPATYAPQYYSTYPPTPSYSPRASTPTHRSGDESDRSYRSTSSSRRRSVYMTPRMESSSSRYEQNGRTVLVHNPPTPSTPPTAFTYPRTAPSSPSFANAAPFIEDTSPRGASSRRPMIVDERPRHGRDAARIHIEFQDGGRKKKHRRQTSSTSSYDSRHSYTSASENDEMRRRRQEDEAVRSEARRLAQEEEIRQQRLRARIAKANAEIASREAVPLPPTLRRSSTAAKATHNLGDREEEVLEKIRRLEIKEQARHDRGRSSKRDEEDAQKERLMERMLPRRRATVGPGSRRPRVEYTDGVYRWE</sequence>
<feature type="region of interest" description="Disordered" evidence="1">
    <location>
        <begin position="310"/>
        <end position="363"/>
    </location>
</feature>
<feature type="compositionally biased region" description="Basic and acidic residues" evidence="1">
    <location>
        <begin position="175"/>
        <end position="198"/>
    </location>
</feature>
<evidence type="ECO:0000256" key="1">
    <source>
        <dbReference type="SAM" id="MobiDB-lite"/>
    </source>
</evidence>
<dbReference type="KEGG" id="maw:19250678"/>
<dbReference type="GeneID" id="19250678"/>
<gene>
    <name evidence="2" type="ORF">MAC_06367</name>
</gene>
<name>E9E919_METAQ</name>
<dbReference type="InParanoid" id="E9E919"/>
<dbReference type="Proteomes" id="UP000002499">
    <property type="component" value="Unassembled WGS sequence"/>
</dbReference>
<dbReference type="EMBL" id="GL698524">
    <property type="protein sequence ID" value="EFY87655.1"/>
    <property type="molecule type" value="Genomic_DNA"/>
</dbReference>
<feature type="compositionally biased region" description="Basic and acidic residues" evidence="1">
    <location>
        <begin position="226"/>
        <end position="250"/>
    </location>
</feature>
<organism evidence="3">
    <name type="scientific">Metarhizium acridum (strain CQMa 102)</name>
    <dbReference type="NCBI Taxonomy" id="655827"/>
    <lineage>
        <taxon>Eukaryota</taxon>
        <taxon>Fungi</taxon>
        <taxon>Dikarya</taxon>
        <taxon>Ascomycota</taxon>
        <taxon>Pezizomycotina</taxon>
        <taxon>Sordariomycetes</taxon>
        <taxon>Hypocreomycetidae</taxon>
        <taxon>Hypocreales</taxon>
        <taxon>Clavicipitaceae</taxon>
        <taxon>Metarhizium</taxon>
    </lineage>
</organism>
<feature type="region of interest" description="Disordered" evidence="1">
    <location>
        <begin position="153"/>
        <end position="250"/>
    </location>
</feature>
<keyword evidence="3" id="KW-1185">Reference proteome</keyword>
<dbReference type="CDD" id="cd07177">
    <property type="entry name" value="terB_like"/>
    <property type="match status" value="1"/>
</dbReference>
<evidence type="ECO:0000313" key="2">
    <source>
        <dbReference type="EMBL" id="EFY87655.1"/>
    </source>
</evidence>
<reference evidence="2 3" key="1">
    <citation type="journal article" date="2011" name="PLoS Genet.">
        <title>Genome sequencing and comparative transcriptomics of the model entomopathogenic fungi Metarhizium anisopliae and M. acridum.</title>
        <authorList>
            <person name="Gao Q."/>
            <person name="Jin K."/>
            <person name="Ying S.H."/>
            <person name="Zhang Y."/>
            <person name="Xiao G."/>
            <person name="Shang Y."/>
            <person name="Duan Z."/>
            <person name="Hu X."/>
            <person name="Xie X.Q."/>
            <person name="Zhou G."/>
            <person name="Peng G."/>
            <person name="Luo Z."/>
            <person name="Huang W."/>
            <person name="Wang B."/>
            <person name="Fang W."/>
            <person name="Wang S."/>
            <person name="Zhong Y."/>
            <person name="Ma L.J."/>
            <person name="St Leger R.J."/>
            <person name="Zhao G.P."/>
            <person name="Pei Y."/>
            <person name="Feng M.G."/>
            <person name="Xia Y."/>
            <person name="Wang C."/>
        </authorList>
    </citation>
    <scope>NUCLEOTIDE SEQUENCE [LARGE SCALE GENOMIC DNA]</scope>
    <source>
        <strain evidence="2 3">CQMa 102</strain>
    </source>
</reference>
<dbReference type="HOGENOM" id="CLU_038179_0_0_1"/>
<dbReference type="AlphaFoldDB" id="E9E919"/>
<dbReference type="eggNOG" id="ENOG502R6SQ">
    <property type="taxonomic scope" value="Eukaryota"/>
</dbReference>
<feature type="compositionally biased region" description="Polar residues" evidence="1">
    <location>
        <begin position="113"/>
        <end position="125"/>
    </location>
</feature>
<feature type="compositionally biased region" description="Basic and acidic residues" evidence="1">
    <location>
        <begin position="310"/>
        <end position="337"/>
    </location>
</feature>
<evidence type="ECO:0000313" key="3">
    <source>
        <dbReference type="Proteomes" id="UP000002499"/>
    </source>
</evidence>
<dbReference type="OrthoDB" id="3439480at2759"/>
<accession>E9E919</accession>
<feature type="compositionally biased region" description="Low complexity" evidence="1">
    <location>
        <begin position="207"/>
        <end position="223"/>
    </location>
</feature>